<dbReference type="EMBL" id="JAGKHQ010000018">
    <property type="protein sequence ID" value="KAG7486186.1"/>
    <property type="molecule type" value="Genomic_DNA"/>
</dbReference>
<keyword evidence="3" id="KW-1185">Reference proteome</keyword>
<feature type="compositionally biased region" description="Polar residues" evidence="1">
    <location>
        <begin position="17"/>
        <end position="30"/>
    </location>
</feature>
<name>A0AAV6QD06_SOLSE</name>
<protein>
    <submittedName>
        <fullName evidence="2">Uncharacterized protein</fullName>
    </submittedName>
</protein>
<proteinExistence type="predicted"/>
<evidence type="ECO:0000256" key="1">
    <source>
        <dbReference type="SAM" id="MobiDB-lite"/>
    </source>
</evidence>
<accession>A0AAV6QD06</accession>
<organism evidence="2 3">
    <name type="scientific">Solea senegalensis</name>
    <name type="common">Senegalese sole</name>
    <dbReference type="NCBI Taxonomy" id="28829"/>
    <lineage>
        <taxon>Eukaryota</taxon>
        <taxon>Metazoa</taxon>
        <taxon>Chordata</taxon>
        <taxon>Craniata</taxon>
        <taxon>Vertebrata</taxon>
        <taxon>Euteleostomi</taxon>
        <taxon>Actinopterygii</taxon>
        <taxon>Neopterygii</taxon>
        <taxon>Teleostei</taxon>
        <taxon>Neoteleostei</taxon>
        <taxon>Acanthomorphata</taxon>
        <taxon>Carangaria</taxon>
        <taxon>Pleuronectiformes</taxon>
        <taxon>Pleuronectoidei</taxon>
        <taxon>Soleidae</taxon>
        <taxon>Solea</taxon>
    </lineage>
</organism>
<dbReference type="Proteomes" id="UP000693946">
    <property type="component" value="Linkage Group LG6"/>
</dbReference>
<feature type="region of interest" description="Disordered" evidence="1">
    <location>
        <begin position="1"/>
        <end position="30"/>
    </location>
</feature>
<dbReference type="AlphaFoldDB" id="A0AAV6QD06"/>
<evidence type="ECO:0000313" key="2">
    <source>
        <dbReference type="EMBL" id="KAG7486186.1"/>
    </source>
</evidence>
<evidence type="ECO:0000313" key="3">
    <source>
        <dbReference type="Proteomes" id="UP000693946"/>
    </source>
</evidence>
<reference evidence="2 3" key="1">
    <citation type="journal article" date="2021" name="Sci. Rep.">
        <title>Chromosome anchoring in Senegalese sole (Solea senegalensis) reveals sex-associated markers and genome rearrangements in flatfish.</title>
        <authorList>
            <person name="Guerrero-Cozar I."/>
            <person name="Gomez-Garrido J."/>
            <person name="Berbel C."/>
            <person name="Martinez-Blanch J.F."/>
            <person name="Alioto T."/>
            <person name="Claros M.G."/>
            <person name="Gagnaire P.A."/>
            <person name="Manchado M."/>
        </authorList>
    </citation>
    <scope>NUCLEOTIDE SEQUENCE [LARGE SCALE GENOMIC DNA]</scope>
    <source>
        <strain evidence="2">Sse05_10M</strain>
    </source>
</reference>
<sequence>MGQEDAPRALPSVSLGKRSSSSAVQQQTYSASIFLRRKEKRIQHSRKAAGKVCD</sequence>
<comment type="caution">
    <text evidence="2">The sequence shown here is derived from an EMBL/GenBank/DDBJ whole genome shotgun (WGS) entry which is preliminary data.</text>
</comment>
<gene>
    <name evidence="2" type="ORF">JOB18_026685</name>
</gene>